<comment type="caution">
    <text evidence="1">The sequence shown here is derived from an EMBL/GenBank/DDBJ whole genome shotgun (WGS) entry which is preliminary data.</text>
</comment>
<accession>A0A4Y3VN68</accession>
<proteinExistence type="predicted"/>
<dbReference type="AlphaFoldDB" id="A0A4Y3VN68"/>
<gene>
    <name evidence="1" type="ORF">SSP24_56680</name>
</gene>
<name>A0A4Y3VN68_9ACTN</name>
<protein>
    <submittedName>
        <fullName evidence="1">Uncharacterized protein</fullName>
    </submittedName>
</protein>
<evidence type="ECO:0000313" key="2">
    <source>
        <dbReference type="Proteomes" id="UP000317881"/>
    </source>
</evidence>
<reference evidence="1 2" key="1">
    <citation type="submission" date="2019-06" db="EMBL/GenBank/DDBJ databases">
        <title>Whole genome shotgun sequence of Streptomyces spinoverrucosus NBRC 14228.</title>
        <authorList>
            <person name="Hosoyama A."/>
            <person name="Uohara A."/>
            <person name="Ohji S."/>
            <person name="Ichikawa N."/>
        </authorList>
    </citation>
    <scope>NUCLEOTIDE SEQUENCE [LARGE SCALE GENOMIC DNA]</scope>
    <source>
        <strain evidence="1 2">NBRC 14228</strain>
    </source>
</reference>
<dbReference type="Proteomes" id="UP000317881">
    <property type="component" value="Unassembled WGS sequence"/>
</dbReference>
<evidence type="ECO:0000313" key="1">
    <source>
        <dbReference type="EMBL" id="GEC08013.1"/>
    </source>
</evidence>
<organism evidence="1 2">
    <name type="scientific">Streptomyces spinoverrucosus</name>
    <dbReference type="NCBI Taxonomy" id="284043"/>
    <lineage>
        <taxon>Bacteria</taxon>
        <taxon>Bacillati</taxon>
        <taxon>Actinomycetota</taxon>
        <taxon>Actinomycetes</taxon>
        <taxon>Kitasatosporales</taxon>
        <taxon>Streptomycetaceae</taxon>
        <taxon>Streptomyces</taxon>
    </lineage>
</organism>
<sequence>MVKANKVWIFDRRCVIARHPRLPRPAPTRPAPPRRGARAGPCAGVFTKTYEAFCLAAKDRAGEREGTRMLIDVLLSHRR</sequence>
<dbReference type="EMBL" id="BJND01000045">
    <property type="protein sequence ID" value="GEC08013.1"/>
    <property type="molecule type" value="Genomic_DNA"/>
</dbReference>
<keyword evidence="2" id="KW-1185">Reference proteome</keyword>